<evidence type="ECO:0000256" key="3">
    <source>
        <dbReference type="ARBA" id="ARBA00022771"/>
    </source>
</evidence>
<keyword evidence="1" id="KW-0479">Metal-binding</keyword>
<sequence>MEGSPNTSADIFANSSTETVTENVGLRISTIATAMKQDEKENFPPPPVIDELTETSLNSNDASMMVNDFMTDTTLPTRICCPFCILDFGFEFILKDHIKKSHSRELKVVLKRNPGDIDFHQCPFCQAKFYNKELLPKHVIRKHEICVVNMFSGFSPEKYVYCRFCPHKSLRKHYKLLMIHIEQKHFKVFERFIVSKYSNITKSFEDIIKLETGKEGNKYNSPGLSEKMIKLTTKDNSSPSIKSILKPSTAYPIDTSEKIFKSPELSMYQNLNVVKRKARRTLRFDLPDSPEYQDKENTNPKKQKLSKRSKWTILKSKGIQKLDSQPNTLGSESEDMKTRCFQFMCALCSAAFDMNVKLLEHLRCKHKGLKLQAQYKCGECKAKFYRNSFLVRHCWFHHGPLCLKSPVLKEDKLIKF</sequence>
<dbReference type="VEuPathDB" id="VectorBase:RPRC007635"/>
<dbReference type="InParanoid" id="T1HUB5"/>
<feature type="region of interest" description="Disordered" evidence="5">
    <location>
        <begin position="285"/>
        <end position="307"/>
    </location>
</feature>
<evidence type="ECO:0000256" key="5">
    <source>
        <dbReference type="SAM" id="MobiDB-lite"/>
    </source>
</evidence>
<reference evidence="7" key="1">
    <citation type="submission" date="2015-05" db="UniProtKB">
        <authorList>
            <consortium name="EnsemblMetazoa"/>
        </authorList>
    </citation>
    <scope>IDENTIFICATION</scope>
</reference>
<feature type="domain" description="C2H2-type" evidence="6">
    <location>
        <begin position="343"/>
        <end position="371"/>
    </location>
</feature>
<keyword evidence="4" id="KW-0862">Zinc</keyword>
<name>T1HUB5_RHOPR</name>
<evidence type="ECO:0000256" key="4">
    <source>
        <dbReference type="ARBA" id="ARBA00022833"/>
    </source>
</evidence>
<keyword evidence="2" id="KW-0677">Repeat</keyword>
<protein>
    <recommendedName>
        <fullName evidence="6">C2H2-type domain-containing protein</fullName>
    </recommendedName>
</protein>
<dbReference type="InterPro" id="IPR013087">
    <property type="entry name" value="Znf_C2H2_type"/>
</dbReference>
<evidence type="ECO:0000256" key="1">
    <source>
        <dbReference type="ARBA" id="ARBA00022723"/>
    </source>
</evidence>
<feature type="domain" description="C2H2-type" evidence="6">
    <location>
        <begin position="375"/>
        <end position="399"/>
    </location>
</feature>
<dbReference type="SMART" id="SM00355">
    <property type="entry name" value="ZnF_C2H2"/>
    <property type="match status" value="4"/>
</dbReference>
<accession>T1HUB5</accession>
<dbReference type="PANTHER" id="PTHR24379">
    <property type="entry name" value="KRAB AND ZINC FINGER DOMAIN-CONTAINING"/>
    <property type="match status" value="1"/>
</dbReference>
<dbReference type="HOGENOM" id="CLU_661082_0_0_1"/>
<dbReference type="AlphaFoldDB" id="T1HUB5"/>
<keyword evidence="3" id="KW-0863">Zinc-finger</keyword>
<dbReference type="PROSITE" id="PS50157">
    <property type="entry name" value="ZINC_FINGER_C2H2_2"/>
    <property type="match status" value="2"/>
</dbReference>
<dbReference type="EMBL" id="ACPB03000724">
    <property type="status" value="NOT_ANNOTATED_CDS"/>
    <property type="molecule type" value="Genomic_DNA"/>
</dbReference>
<dbReference type="GeneID" id="141448505"/>
<dbReference type="EnsemblMetazoa" id="RPRC007635-RA">
    <property type="protein sequence ID" value="RPRC007635-PA"/>
    <property type="gene ID" value="RPRC007635"/>
</dbReference>
<dbReference type="eggNOG" id="ENOG502TAM1">
    <property type="taxonomic scope" value="Eukaryota"/>
</dbReference>
<evidence type="ECO:0000256" key="2">
    <source>
        <dbReference type="ARBA" id="ARBA00022737"/>
    </source>
</evidence>
<feature type="compositionally biased region" description="Basic and acidic residues" evidence="5">
    <location>
        <begin position="285"/>
        <end position="299"/>
    </location>
</feature>
<dbReference type="GO" id="GO:0008270">
    <property type="term" value="F:zinc ion binding"/>
    <property type="evidence" value="ECO:0007669"/>
    <property type="project" value="UniProtKB-KW"/>
</dbReference>
<organism evidence="7 8">
    <name type="scientific">Rhodnius prolixus</name>
    <name type="common">Triatomid bug</name>
    <dbReference type="NCBI Taxonomy" id="13249"/>
    <lineage>
        <taxon>Eukaryota</taxon>
        <taxon>Metazoa</taxon>
        <taxon>Ecdysozoa</taxon>
        <taxon>Arthropoda</taxon>
        <taxon>Hexapoda</taxon>
        <taxon>Insecta</taxon>
        <taxon>Pterygota</taxon>
        <taxon>Neoptera</taxon>
        <taxon>Paraneoptera</taxon>
        <taxon>Hemiptera</taxon>
        <taxon>Heteroptera</taxon>
        <taxon>Panheteroptera</taxon>
        <taxon>Cimicomorpha</taxon>
        <taxon>Reduviidae</taxon>
        <taxon>Triatominae</taxon>
        <taxon>Rhodnius</taxon>
    </lineage>
</organism>
<evidence type="ECO:0000259" key="6">
    <source>
        <dbReference type="PROSITE" id="PS50157"/>
    </source>
</evidence>
<keyword evidence="8" id="KW-1185">Reference proteome</keyword>
<dbReference type="RefSeq" id="XP_073972985.1">
    <property type="nucleotide sequence ID" value="XM_074116884.1"/>
</dbReference>
<evidence type="ECO:0000313" key="8">
    <source>
        <dbReference type="Proteomes" id="UP000015103"/>
    </source>
</evidence>
<dbReference type="InterPro" id="IPR036236">
    <property type="entry name" value="Znf_C2H2_sf"/>
</dbReference>
<dbReference type="Gene3D" id="3.30.160.60">
    <property type="entry name" value="Classic Zinc Finger"/>
    <property type="match status" value="1"/>
</dbReference>
<dbReference type="PROSITE" id="PS00028">
    <property type="entry name" value="ZINC_FINGER_C2H2_1"/>
    <property type="match status" value="4"/>
</dbReference>
<dbReference type="Proteomes" id="UP000015103">
    <property type="component" value="Unassembled WGS sequence"/>
</dbReference>
<dbReference type="RefSeq" id="XP_073972984.1">
    <property type="nucleotide sequence ID" value="XM_074116883.1"/>
</dbReference>
<dbReference type="PANTHER" id="PTHR24379:SF121">
    <property type="entry name" value="C2H2-TYPE DOMAIN-CONTAINING PROTEIN"/>
    <property type="match status" value="1"/>
</dbReference>
<proteinExistence type="predicted"/>
<evidence type="ECO:0000313" key="7">
    <source>
        <dbReference type="EnsemblMetazoa" id="RPRC007635-PA"/>
    </source>
</evidence>
<dbReference type="OMA" id="ICCPFCI"/>
<dbReference type="SUPFAM" id="SSF57667">
    <property type="entry name" value="beta-beta-alpha zinc fingers"/>
    <property type="match status" value="1"/>
</dbReference>